<dbReference type="RefSeq" id="WP_066163923.1">
    <property type="nucleotide sequence ID" value="NZ_CP136137.1"/>
</dbReference>
<dbReference type="Proteomes" id="UP001479933">
    <property type="component" value="Chromosome"/>
</dbReference>
<keyword evidence="3" id="KW-1185">Reference proteome</keyword>
<dbReference type="InterPro" id="IPR021414">
    <property type="entry name" value="DUF3054"/>
</dbReference>
<keyword evidence="1" id="KW-0472">Membrane</keyword>
<feature type="transmembrane region" description="Helical" evidence="1">
    <location>
        <begin position="73"/>
        <end position="94"/>
    </location>
</feature>
<organism evidence="2 3">
    <name type="scientific">Gordonia hydrophobica</name>
    <dbReference type="NCBI Taxonomy" id="40516"/>
    <lineage>
        <taxon>Bacteria</taxon>
        <taxon>Bacillati</taxon>
        <taxon>Actinomycetota</taxon>
        <taxon>Actinomycetes</taxon>
        <taxon>Mycobacteriales</taxon>
        <taxon>Gordoniaceae</taxon>
        <taxon>Gordonia</taxon>
    </lineage>
</organism>
<feature type="transmembrane region" description="Helical" evidence="1">
    <location>
        <begin position="41"/>
        <end position="61"/>
    </location>
</feature>
<protein>
    <submittedName>
        <fullName evidence="2">DUF3054 domain-containing protein</fullName>
    </submittedName>
</protein>
<name>A0ABZ2U704_9ACTN</name>
<proteinExistence type="predicted"/>
<evidence type="ECO:0000313" key="3">
    <source>
        <dbReference type="Proteomes" id="UP001479933"/>
    </source>
</evidence>
<evidence type="ECO:0000313" key="2">
    <source>
        <dbReference type="EMBL" id="WYY09121.1"/>
    </source>
</evidence>
<dbReference type="EMBL" id="CP136137">
    <property type="protein sequence ID" value="WYY09121.1"/>
    <property type="molecule type" value="Genomic_DNA"/>
</dbReference>
<evidence type="ECO:0000256" key="1">
    <source>
        <dbReference type="SAM" id="Phobius"/>
    </source>
</evidence>
<feature type="transmembrane region" description="Helical" evidence="1">
    <location>
        <begin position="12"/>
        <end position="29"/>
    </location>
</feature>
<gene>
    <name evidence="2" type="ORF">RVF87_08730</name>
</gene>
<dbReference type="Pfam" id="PF11255">
    <property type="entry name" value="DUF3054"/>
    <property type="match status" value="1"/>
</dbReference>
<accession>A0ABZ2U704</accession>
<sequence length="136" mass="13829">MTAPSPARRFAVPAVLDVVAVVVFIAIGRRSHDESGSVTGFLTSLWPFLVGLAAGWAIAAAVTRGRSFAPSALVPSGVVVWISTVVIGMLLRVASAQGTALAFCIVASIATAVLLLGWRAVALVIAKRAAPGHAAT</sequence>
<keyword evidence="1" id="KW-1133">Transmembrane helix</keyword>
<feature type="transmembrane region" description="Helical" evidence="1">
    <location>
        <begin position="100"/>
        <end position="118"/>
    </location>
</feature>
<reference evidence="2 3" key="1">
    <citation type="journal article" date="2023" name="Virus Evol.">
        <title>Computational host range prediction-The good, the bad, and the ugly.</title>
        <authorList>
            <person name="Howell A.A."/>
            <person name="Versoza C.J."/>
            <person name="Pfeifer S.P."/>
        </authorList>
    </citation>
    <scope>NUCLEOTIDE SEQUENCE [LARGE SCALE GENOMIC DNA]</scope>
    <source>
        <strain evidence="2 3">1610/1b</strain>
    </source>
</reference>
<keyword evidence="1" id="KW-0812">Transmembrane</keyword>